<dbReference type="EMBL" id="JAHOPC010000020">
    <property type="protein sequence ID" value="MBU8868912.1"/>
    <property type="molecule type" value="Genomic_DNA"/>
</dbReference>
<comment type="caution">
    <text evidence="3">The sequence shown here is derived from an EMBL/GenBank/DDBJ whole genome shotgun (WGS) entry which is preliminary data.</text>
</comment>
<reference evidence="3 4" key="1">
    <citation type="submission" date="2021-06" db="EMBL/GenBank/DDBJ databases">
        <authorList>
            <person name="Jeong J.W."/>
        </authorList>
    </citation>
    <scope>NUCLEOTIDE SEQUENCE [LARGE SCALE GENOMIC DNA]</scope>
    <source>
        <strain evidence="3 4">MMS21-TAE1-1</strain>
    </source>
</reference>
<dbReference type="Proteomes" id="UP000824166">
    <property type="component" value="Unassembled WGS sequence"/>
</dbReference>
<dbReference type="PANTHER" id="PTHR39339:SF1">
    <property type="entry name" value="CHAD DOMAIN-CONTAINING PROTEIN"/>
    <property type="match status" value="1"/>
</dbReference>
<dbReference type="SMART" id="SM00880">
    <property type="entry name" value="CHAD"/>
    <property type="match status" value="1"/>
</dbReference>
<gene>
    <name evidence="3" type="ORF">KSW38_21695</name>
</gene>
<dbReference type="InterPro" id="IPR007899">
    <property type="entry name" value="CHAD_dom"/>
</dbReference>
<evidence type="ECO:0000313" key="3">
    <source>
        <dbReference type="EMBL" id="MBU8868912.1"/>
    </source>
</evidence>
<organism evidence="3 4">
    <name type="scientific">Paenarthrobacter aromaticivorans</name>
    <dbReference type="NCBI Taxonomy" id="2849150"/>
    <lineage>
        <taxon>Bacteria</taxon>
        <taxon>Bacillati</taxon>
        <taxon>Actinomycetota</taxon>
        <taxon>Actinomycetes</taxon>
        <taxon>Micrococcales</taxon>
        <taxon>Micrococcaceae</taxon>
        <taxon>Paenarthrobacter</taxon>
    </lineage>
</organism>
<name>A0ABS6IES1_9MICC</name>
<proteinExistence type="predicted"/>
<dbReference type="PANTHER" id="PTHR39339">
    <property type="entry name" value="SLR1444 PROTEIN"/>
    <property type="match status" value="1"/>
</dbReference>
<feature type="compositionally biased region" description="Basic and acidic residues" evidence="1">
    <location>
        <begin position="193"/>
        <end position="209"/>
    </location>
</feature>
<dbReference type="RefSeq" id="WP_216927025.1">
    <property type="nucleotide sequence ID" value="NZ_JAHOPC010000020.1"/>
</dbReference>
<dbReference type="Pfam" id="PF05235">
    <property type="entry name" value="CHAD"/>
    <property type="match status" value="1"/>
</dbReference>
<sequence length="311" mass="33736">MSTPAVPEETGHVGSDVRDSVDSYIAFQLAELEGCLPLVGAADQDAVHGARLALRRLRSVLSCYKSVLPDVPGATGRDVRWLARSLGEARDAYVLSQRLALWLDASEAWLSPEALHKAVNQLLASSNAMATRIGTGSRWQGIVKATRQALLPATAHLAAGETDNHPSLLEVVELLQPRWETVQKSLETTQRSLEPDSRHADEAERNEGLHGARKDIKVLRYSVEAVAPVLGPGATAIIQPSMTLQRLLGEQHDSVAGQAWINSLSEMPGVQPLDVEDLQNMEQRRLAETEASLRAALLASPVPEPRRMLLG</sequence>
<dbReference type="PROSITE" id="PS51708">
    <property type="entry name" value="CHAD"/>
    <property type="match status" value="1"/>
</dbReference>
<feature type="region of interest" description="Disordered" evidence="1">
    <location>
        <begin position="185"/>
        <end position="209"/>
    </location>
</feature>
<evidence type="ECO:0000313" key="4">
    <source>
        <dbReference type="Proteomes" id="UP000824166"/>
    </source>
</evidence>
<keyword evidence="4" id="KW-1185">Reference proteome</keyword>
<evidence type="ECO:0000256" key="1">
    <source>
        <dbReference type="SAM" id="MobiDB-lite"/>
    </source>
</evidence>
<protein>
    <submittedName>
        <fullName evidence="3">CHAD domain-containing protein</fullName>
    </submittedName>
</protein>
<accession>A0ABS6IES1</accession>
<feature type="domain" description="CHAD" evidence="2">
    <location>
        <begin position="10"/>
        <end position="306"/>
    </location>
</feature>
<evidence type="ECO:0000259" key="2">
    <source>
        <dbReference type="PROSITE" id="PS51708"/>
    </source>
</evidence>